<dbReference type="OrthoDB" id="482277at2"/>
<dbReference type="AlphaFoldDB" id="A0A4Q1KGL5"/>
<proteinExistence type="predicted"/>
<gene>
    <name evidence="2" type="ORF">EQG66_10470</name>
</gene>
<dbReference type="Gene3D" id="3.10.490.10">
    <property type="entry name" value="Gamma-glutamyl cyclotransferase-like"/>
    <property type="match status" value="1"/>
</dbReference>
<keyword evidence="3" id="KW-1185">Reference proteome</keyword>
<feature type="domain" description="Gamma-glutamylcyclotransferase AIG2-like" evidence="1">
    <location>
        <begin position="7"/>
        <end position="130"/>
    </location>
</feature>
<dbReference type="GO" id="GO:0016740">
    <property type="term" value="F:transferase activity"/>
    <property type="evidence" value="ECO:0007669"/>
    <property type="project" value="UniProtKB-KW"/>
</dbReference>
<name>A0A4Q1KGL5_9SPHN</name>
<dbReference type="Proteomes" id="UP000290958">
    <property type="component" value="Unassembled WGS sequence"/>
</dbReference>
<accession>A0A4Q1KGL5</accession>
<sequence>MSSSDVLFVYGTLRRGCNTAEAWRLHRESMWLGVGAARGQLYKVGWYPALVADPELADKVTGDVVRMAQPEATFAWLDAYEECTPDFPEPHEYRRELIEIICEGGAMRAWTYVYARPVEGLEEIVGGDWLDRFPSR</sequence>
<evidence type="ECO:0000313" key="2">
    <source>
        <dbReference type="EMBL" id="RXR28455.1"/>
    </source>
</evidence>
<keyword evidence="2" id="KW-0808">Transferase</keyword>
<dbReference type="InterPro" id="IPR036568">
    <property type="entry name" value="GGCT-like_sf"/>
</dbReference>
<evidence type="ECO:0000259" key="1">
    <source>
        <dbReference type="Pfam" id="PF06094"/>
    </source>
</evidence>
<dbReference type="RefSeq" id="WP_129404528.1">
    <property type="nucleotide sequence ID" value="NZ_SBKP01000009.1"/>
</dbReference>
<evidence type="ECO:0000313" key="3">
    <source>
        <dbReference type="Proteomes" id="UP000290958"/>
    </source>
</evidence>
<dbReference type="InterPro" id="IPR009288">
    <property type="entry name" value="AIG2-like_dom"/>
</dbReference>
<organism evidence="2 3">
    <name type="scientific">Sphingobium fluviale</name>
    <dbReference type="NCBI Taxonomy" id="2506423"/>
    <lineage>
        <taxon>Bacteria</taxon>
        <taxon>Pseudomonadati</taxon>
        <taxon>Pseudomonadota</taxon>
        <taxon>Alphaproteobacteria</taxon>
        <taxon>Sphingomonadales</taxon>
        <taxon>Sphingomonadaceae</taxon>
        <taxon>Sphingobium</taxon>
    </lineage>
</organism>
<dbReference type="Pfam" id="PF06094">
    <property type="entry name" value="GGACT"/>
    <property type="match status" value="1"/>
</dbReference>
<dbReference type="CDD" id="cd06661">
    <property type="entry name" value="GGCT_like"/>
    <property type="match status" value="1"/>
</dbReference>
<dbReference type="SUPFAM" id="SSF110857">
    <property type="entry name" value="Gamma-glutamyl cyclotransferase-like"/>
    <property type="match status" value="1"/>
</dbReference>
<reference evidence="3" key="1">
    <citation type="submission" date="2019-01" db="EMBL/GenBank/DDBJ databases">
        <title>Cytophagaceae bacterium strain CAR-16.</title>
        <authorList>
            <person name="Chen W.-M."/>
        </authorList>
    </citation>
    <scope>NUCLEOTIDE SEQUENCE [LARGE SCALE GENOMIC DNA]</scope>
    <source>
        <strain evidence="3">CHR27</strain>
    </source>
</reference>
<protein>
    <submittedName>
        <fullName evidence="2">Gamma-glutamylcyclotransferase</fullName>
    </submittedName>
</protein>
<dbReference type="InterPro" id="IPR013024">
    <property type="entry name" value="GGCT-like"/>
</dbReference>
<dbReference type="EMBL" id="SBKP01000009">
    <property type="protein sequence ID" value="RXR28455.1"/>
    <property type="molecule type" value="Genomic_DNA"/>
</dbReference>
<comment type="caution">
    <text evidence="2">The sequence shown here is derived from an EMBL/GenBank/DDBJ whole genome shotgun (WGS) entry which is preliminary data.</text>
</comment>